<dbReference type="Proteomes" id="UP000029389">
    <property type="component" value="Unassembled WGS sequence"/>
</dbReference>
<gene>
    <name evidence="2" type="ORF">D0U04_21760</name>
    <name evidence="1" type="ORF">DJ93_5986</name>
</gene>
<dbReference type="PATRIC" id="fig|1405.8.peg.6080"/>
<dbReference type="RefSeq" id="WP_042985204.1">
    <property type="nucleotide sequence ID" value="NZ_JMQC01000012.1"/>
</dbReference>
<comment type="caution">
    <text evidence="1">The sequence shown here is derived from an EMBL/GenBank/DDBJ whole genome shotgun (WGS) entry which is preliminary data.</text>
</comment>
<accession>A0A090YRR9</accession>
<evidence type="ECO:0000313" key="4">
    <source>
        <dbReference type="Proteomes" id="UP000264294"/>
    </source>
</evidence>
<evidence type="ECO:0000313" key="3">
    <source>
        <dbReference type="Proteomes" id="UP000029389"/>
    </source>
</evidence>
<proteinExistence type="predicted"/>
<name>A0A090YRR9_9BACI</name>
<evidence type="ECO:0000313" key="1">
    <source>
        <dbReference type="EMBL" id="KFM94830.1"/>
    </source>
</evidence>
<reference evidence="2 4" key="2">
    <citation type="submission" date="2018-08" db="EMBL/GenBank/DDBJ databases">
        <title>Bacillus clarus sp. nov. strain PS00077A.</title>
        <authorList>
            <person name="Mendez Acevedo M."/>
            <person name="Carroll L."/>
            <person name="Mukherjee M."/>
            <person name="Wiedmann M."/>
            <person name="Kovac J."/>
        </authorList>
    </citation>
    <scope>NUCLEOTIDE SEQUENCE [LARGE SCALE GENOMIC DNA]</scope>
    <source>
        <strain evidence="2 4">PS00077A</strain>
    </source>
</reference>
<keyword evidence="4" id="KW-1185">Reference proteome</keyword>
<evidence type="ECO:0000313" key="2">
    <source>
        <dbReference type="EMBL" id="RFT64509.1"/>
    </source>
</evidence>
<dbReference type="InterPro" id="IPR018690">
    <property type="entry name" value="DUF2187"/>
</dbReference>
<sequence>MERTISTIKQGDYVQFPHRKDSSLKLTGYVVNILTNTIVVDISEMILSGKYKDIDTRQVVKHGRYKKVRVRKNKAS</sequence>
<dbReference type="EMBL" id="JMQC01000012">
    <property type="protein sequence ID" value="KFM94830.1"/>
    <property type="molecule type" value="Genomic_DNA"/>
</dbReference>
<reference evidence="1 3" key="1">
    <citation type="submission" date="2014-04" db="EMBL/GenBank/DDBJ databases">
        <authorList>
            <person name="Bishop-Lilly K.A."/>
            <person name="Broomall S.M."/>
            <person name="Chain P.S."/>
            <person name="Chertkov O."/>
            <person name="Coyne S.R."/>
            <person name="Daligault H.E."/>
            <person name="Davenport K.W."/>
            <person name="Erkkila T."/>
            <person name="Frey K.G."/>
            <person name="Gibbons H.S."/>
            <person name="Gu W."/>
            <person name="Jaissle J."/>
            <person name="Johnson S.L."/>
            <person name="Koroleva G.I."/>
            <person name="Ladner J.T."/>
            <person name="Lo C.-C."/>
            <person name="Minogue T.D."/>
            <person name="Munk C."/>
            <person name="Palacios G.F."/>
            <person name="Redden C.L."/>
            <person name="Rosenzweig C.N."/>
            <person name="Scholz M.B."/>
            <person name="Teshima H."/>
            <person name="Xu Y."/>
        </authorList>
    </citation>
    <scope>NUCLEOTIDE SEQUENCE [LARGE SCALE GENOMIC DNA]</scope>
    <source>
        <strain evidence="1 3">BHP</strain>
    </source>
</reference>
<dbReference type="Pfam" id="PF09953">
    <property type="entry name" value="DUF2187"/>
    <property type="match status" value="1"/>
</dbReference>
<dbReference type="AlphaFoldDB" id="A0A090YRR9"/>
<protein>
    <submittedName>
        <fullName evidence="2">DUF2187 domain-containing protein</fullName>
    </submittedName>
</protein>
<dbReference type="Proteomes" id="UP000264294">
    <property type="component" value="Unassembled WGS sequence"/>
</dbReference>
<organism evidence="1 3">
    <name type="scientific">Bacillus clarus</name>
    <dbReference type="NCBI Taxonomy" id="2338372"/>
    <lineage>
        <taxon>Bacteria</taxon>
        <taxon>Bacillati</taxon>
        <taxon>Bacillota</taxon>
        <taxon>Bacilli</taxon>
        <taxon>Bacillales</taxon>
        <taxon>Bacillaceae</taxon>
        <taxon>Bacillus</taxon>
        <taxon>Bacillus cereus group</taxon>
    </lineage>
</organism>
<dbReference type="EMBL" id="QVOD01000034">
    <property type="protein sequence ID" value="RFT64509.1"/>
    <property type="molecule type" value="Genomic_DNA"/>
</dbReference>